<sequence>MAEEAQNPNNLAASAEMMKNMTPEDMERMMNELDNMPPEQMEQLKSMGMDPSLMKKSMQVMKDNPAMMASAQKMMEGMTPEQMLEQSKLAQGRMAEMTPEMLEKAAESTKELSQEELDEAAKVVSKSGTSADPVLMEGMYCVGEYMSTPPSGGMTFQAFSSLPPIAALSGERDEDLSREELTECWAEGSLGATRLDRPGFARVWGAVQDMFEDDIMGEARKTINKRSGLPAVPGSGRGSFKSTGARSAATSAPVAAVGDAEKVGQSLSKDQLEMVNNQVKNMSDGDMEQMLESMSNMGAEEEARMKAMGVNPEMMKKATEMMKSNPLMRKAAQTMMKNMSPDQMMAASQQAQDQMKNMSEDDLKKAMDQMK</sequence>
<accession>A0A7S1V0R6</accession>
<organism evidence="2">
    <name type="scientific">Grammatophora oceanica</name>
    <dbReference type="NCBI Taxonomy" id="210454"/>
    <lineage>
        <taxon>Eukaryota</taxon>
        <taxon>Sar</taxon>
        <taxon>Stramenopiles</taxon>
        <taxon>Ochrophyta</taxon>
        <taxon>Bacillariophyta</taxon>
        <taxon>Fragilariophyceae</taxon>
        <taxon>Fragilariophycidae</taxon>
        <taxon>Rhabdonematales</taxon>
        <taxon>Grammatophoraceae</taxon>
        <taxon>Grammatophora</taxon>
    </lineage>
</organism>
<dbReference type="EMBL" id="HBGK01025413">
    <property type="protein sequence ID" value="CAD9284257.1"/>
    <property type="molecule type" value="Transcribed_RNA"/>
</dbReference>
<gene>
    <name evidence="2" type="ORF">GOCE00092_LOCUS13169</name>
</gene>
<evidence type="ECO:0000313" key="2">
    <source>
        <dbReference type="EMBL" id="CAD9284257.1"/>
    </source>
</evidence>
<evidence type="ECO:0008006" key="3">
    <source>
        <dbReference type="Google" id="ProtNLM"/>
    </source>
</evidence>
<feature type="region of interest" description="Disordered" evidence="1">
    <location>
        <begin position="342"/>
        <end position="371"/>
    </location>
</feature>
<reference evidence="2" key="1">
    <citation type="submission" date="2021-01" db="EMBL/GenBank/DDBJ databases">
        <authorList>
            <person name="Corre E."/>
            <person name="Pelletier E."/>
            <person name="Niang G."/>
            <person name="Scheremetjew M."/>
            <person name="Finn R."/>
            <person name="Kale V."/>
            <person name="Holt S."/>
            <person name="Cochrane G."/>
            <person name="Meng A."/>
            <person name="Brown T."/>
            <person name="Cohen L."/>
        </authorList>
    </citation>
    <scope>NUCLEOTIDE SEQUENCE</scope>
    <source>
        <strain evidence="2">CCMP 410</strain>
    </source>
</reference>
<dbReference type="AlphaFoldDB" id="A0A7S1V0R6"/>
<name>A0A7S1V0R6_9STRA</name>
<feature type="compositionally biased region" description="Basic and acidic residues" evidence="1">
    <location>
        <begin position="358"/>
        <end position="371"/>
    </location>
</feature>
<evidence type="ECO:0000256" key="1">
    <source>
        <dbReference type="SAM" id="MobiDB-lite"/>
    </source>
</evidence>
<feature type="compositionally biased region" description="Low complexity" evidence="1">
    <location>
        <begin position="342"/>
        <end position="355"/>
    </location>
</feature>
<proteinExistence type="predicted"/>
<protein>
    <recommendedName>
        <fullName evidence="3">STI1 domain-containing protein</fullName>
    </recommendedName>
</protein>